<evidence type="ECO:0000256" key="2">
    <source>
        <dbReference type="ARBA" id="ARBA00022801"/>
    </source>
</evidence>
<gene>
    <name evidence="5" type="ORF">MPLG2_0065</name>
</gene>
<evidence type="ECO:0000256" key="3">
    <source>
        <dbReference type="ARBA" id="ARBA00023295"/>
    </source>
</evidence>
<evidence type="ECO:0000256" key="4">
    <source>
        <dbReference type="RuleBase" id="RU003690"/>
    </source>
</evidence>
<proteinExistence type="inferred from homology"/>
<reference evidence="5 6" key="1">
    <citation type="submission" date="2018-02" db="EMBL/GenBank/DDBJ databases">
        <authorList>
            <person name="Cohen D.B."/>
            <person name="Kent A.D."/>
        </authorList>
    </citation>
    <scope>NUCLEOTIDE SEQUENCE [LARGE SCALE GENOMIC DNA]</scope>
    <source>
        <strain evidence="5">1</strain>
    </source>
</reference>
<dbReference type="GO" id="GO:0008422">
    <property type="term" value="F:beta-glucosidase activity"/>
    <property type="evidence" value="ECO:0007669"/>
    <property type="project" value="TreeGrafter"/>
</dbReference>
<dbReference type="AlphaFoldDB" id="A0A2N9JA69"/>
<dbReference type="EMBL" id="LT985188">
    <property type="protein sequence ID" value="SPD85101.1"/>
    <property type="molecule type" value="Genomic_DNA"/>
</dbReference>
<dbReference type="Proteomes" id="UP000238164">
    <property type="component" value="Chromosome 1"/>
</dbReference>
<sequence length="429" mass="49133">MGGRHAFTLDRCELGVATAATQIEGGHAATNWHRWSEQPGRIKDGSGPWRANDHWNRVGQDQALLRELNVQHYRMGLEWARVEPRPGEFDDAAIEHYRDELGGLVDAGIKPLVTLHHFNNPVWFEDAGGFLHREATGALQRYTQRMVGALGDLCDEWITINEPNIYATHAYYFGLWPPGERSLKTLTHVYTNLAAAHIDAYKLIHEMQPDARVGVAQHLRVFRPRIAWHPGHWASAQMMEWLFQRVITKAMCRGRFLAPLSQPAGVHPGTYYDFHGINYYSRSTVSRLADGVGADVAINDLGWEIYPQGLIEVATWLHGTHPGPLYVTENGTANSDDGFRSRFIHEHLAEIAASDLPIERYYHWSFIDNWEWLEGESARFGLIRLDYETQERTMRESGRFFAEIAANRGVTEEMYQRFVAHQIYTRNTR</sequence>
<dbReference type="PANTHER" id="PTHR10353:SF209">
    <property type="entry name" value="GALACTOLIPID GALACTOSYLTRANSFERASE SFR2, CHLOROPLASTIC"/>
    <property type="match status" value="1"/>
</dbReference>
<dbReference type="Gene3D" id="3.20.20.80">
    <property type="entry name" value="Glycosidases"/>
    <property type="match status" value="1"/>
</dbReference>
<dbReference type="SUPFAM" id="SSF51445">
    <property type="entry name" value="(Trans)glycosidases"/>
    <property type="match status" value="1"/>
</dbReference>
<dbReference type="PANTHER" id="PTHR10353">
    <property type="entry name" value="GLYCOSYL HYDROLASE"/>
    <property type="match status" value="1"/>
</dbReference>
<name>A0A2N9JA69_9ACTN</name>
<dbReference type="InterPro" id="IPR017853">
    <property type="entry name" value="GH"/>
</dbReference>
<dbReference type="Pfam" id="PF00232">
    <property type="entry name" value="Glyco_hydro_1"/>
    <property type="match status" value="1"/>
</dbReference>
<dbReference type="PRINTS" id="PR00131">
    <property type="entry name" value="GLHYDRLASE1"/>
</dbReference>
<dbReference type="GO" id="GO:0005975">
    <property type="term" value="P:carbohydrate metabolic process"/>
    <property type="evidence" value="ECO:0007669"/>
    <property type="project" value="InterPro"/>
</dbReference>
<keyword evidence="2 5" id="KW-0378">Hydrolase</keyword>
<evidence type="ECO:0000256" key="1">
    <source>
        <dbReference type="ARBA" id="ARBA00010838"/>
    </source>
</evidence>
<protein>
    <submittedName>
        <fullName evidence="5">Glycoside hydrolase</fullName>
    </submittedName>
</protein>
<comment type="similarity">
    <text evidence="1 4">Belongs to the glycosyl hydrolase 1 family.</text>
</comment>
<dbReference type="InterPro" id="IPR001360">
    <property type="entry name" value="Glyco_hydro_1"/>
</dbReference>
<evidence type="ECO:0000313" key="6">
    <source>
        <dbReference type="Proteomes" id="UP000238164"/>
    </source>
</evidence>
<evidence type="ECO:0000313" key="5">
    <source>
        <dbReference type="EMBL" id="SPD85101.1"/>
    </source>
</evidence>
<accession>A0A2N9JA69</accession>
<organism evidence="5 6">
    <name type="scientific">Micropruina glycogenica</name>
    <dbReference type="NCBI Taxonomy" id="75385"/>
    <lineage>
        <taxon>Bacteria</taxon>
        <taxon>Bacillati</taxon>
        <taxon>Actinomycetota</taxon>
        <taxon>Actinomycetes</taxon>
        <taxon>Propionibacteriales</taxon>
        <taxon>Nocardioidaceae</taxon>
        <taxon>Micropruina</taxon>
    </lineage>
</organism>
<keyword evidence="6" id="KW-1185">Reference proteome</keyword>
<dbReference type="KEGG" id="mgg:MPLG2_0065"/>
<keyword evidence="3" id="KW-0326">Glycosidase</keyword>